<dbReference type="Proteomes" id="UP000054270">
    <property type="component" value="Unassembled WGS sequence"/>
</dbReference>
<accession>A0A0D2PDT1</accession>
<evidence type="ECO:0000256" key="1">
    <source>
        <dbReference type="ARBA" id="ARBA00004370"/>
    </source>
</evidence>
<dbReference type="PANTHER" id="PTHR35371">
    <property type="entry name" value="INNER MEMBRANE PROTEIN"/>
    <property type="match status" value="1"/>
</dbReference>
<proteinExistence type="predicted"/>
<dbReference type="AlphaFoldDB" id="A0A0D2PDT1"/>
<dbReference type="InterPro" id="IPR001129">
    <property type="entry name" value="Membr-assoc_MAPEG"/>
</dbReference>
<keyword evidence="4" id="KW-0472">Membrane</keyword>
<gene>
    <name evidence="5" type="ORF">HYPSUDRAFT_45241</name>
</gene>
<dbReference type="GO" id="GO:0016020">
    <property type="term" value="C:membrane"/>
    <property type="evidence" value="ECO:0007669"/>
    <property type="project" value="UniProtKB-SubCell"/>
</dbReference>
<name>A0A0D2PDT1_HYPSF</name>
<dbReference type="EMBL" id="KN817589">
    <property type="protein sequence ID" value="KJA18390.1"/>
    <property type="molecule type" value="Genomic_DNA"/>
</dbReference>
<protein>
    <recommendedName>
        <fullName evidence="7">MAPEG family protein</fullName>
    </recommendedName>
</protein>
<dbReference type="Gene3D" id="1.20.120.550">
    <property type="entry name" value="Membrane associated eicosanoid/glutathione metabolism-like domain"/>
    <property type="match status" value="1"/>
</dbReference>
<comment type="subcellular location">
    <subcellularLocation>
        <location evidence="1">Membrane</location>
    </subcellularLocation>
</comment>
<sequence>MSAFFSSINLDSPLALYSLPVIWFTSFYPHTMKYLKIDKLIGYNNTLPRSNEAKGLVGKLPQATQLQLARMEGAHQNGTEAMPLWFGAVLAGSYAGLDNRWLNIAALSYVATRIAYNTIYIHFNDVLNGHPRTILYFFGLSYPLRILFKAAAKVASQA</sequence>
<keyword evidence="3" id="KW-1133">Transmembrane helix</keyword>
<dbReference type="InterPro" id="IPR023352">
    <property type="entry name" value="MAPEG-like_dom_sf"/>
</dbReference>
<keyword evidence="2" id="KW-0812">Transmembrane</keyword>
<dbReference type="OMA" id="HMNGMEN"/>
<dbReference type="PANTHER" id="PTHR35371:SF1">
    <property type="entry name" value="BLR7753 PROTEIN"/>
    <property type="match status" value="1"/>
</dbReference>
<dbReference type="OrthoDB" id="2122304at2759"/>
<organism evidence="5 6">
    <name type="scientific">Hypholoma sublateritium (strain FD-334 SS-4)</name>
    <dbReference type="NCBI Taxonomy" id="945553"/>
    <lineage>
        <taxon>Eukaryota</taxon>
        <taxon>Fungi</taxon>
        <taxon>Dikarya</taxon>
        <taxon>Basidiomycota</taxon>
        <taxon>Agaricomycotina</taxon>
        <taxon>Agaricomycetes</taxon>
        <taxon>Agaricomycetidae</taxon>
        <taxon>Agaricales</taxon>
        <taxon>Agaricineae</taxon>
        <taxon>Strophariaceae</taxon>
        <taxon>Hypholoma</taxon>
    </lineage>
</organism>
<evidence type="ECO:0000256" key="2">
    <source>
        <dbReference type="ARBA" id="ARBA00022692"/>
    </source>
</evidence>
<evidence type="ECO:0000256" key="3">
    <source>
        <dbReference type="ARBA" id="ARBA00022989"/>
    </source>
</evidence>
<evidence type="ECO:0008006" key="7">
    <source>
        <dbReference type="Google" id="ProtNLM"/>
    </source>
</evidence>
<evidence type="ECO:0000256" key="4">
    <source>
        <dbReference type="ARBA" id="ARBA00023136"/>
    </source>
</evidence>
<keyword evidence="6" id="KW-1185">Reference proteome</keyword>
<dbReference type="SUPFAM" id="SSF161084">
    <property type="entry name" value="MAPEG domain-like"/>
    <property type="match status" value="1"/>
</dbReference>
<evidence type="ECO:0000313" key="5">
    <source>
        <dbReference type="EMBL" id="KJA18390.1"/>
    </source>
</evidence>
<reference evidence="6" key="1">
    <citation type="submission" date="2014-04" db="EMBL/GenBank/DDBJ databases">
        <title>Evolutionary Origins and Diversification of the Mycorrhizal Mutualists.</title>
        <authorList>
            <consortium name="DOE Joint Genome Institute"/>
            <consortium name="Mycorrhizal Genomics Consortium"/>
            <person name="Kohler A."/>
            <person name="Kuo A."/>
            <person name="Nagy L.G."/>
            <person name="Floudas D."/>
            <person name="Copeland A."/>
            <person name="Barry K.W."/>
            <person name="Cichocki N."/>
            <person name="Veneault-Fourrey C."/>
            <person name="LaButti K."/>
            <person name="Lindquist E.A."/>
            <person name="Lipzen A."/>
            <person name="Lundell T."/>
            <person name="Morin E."/>
            <person name="Murat C."/>
            <person name="Riley R."/>
            <person name="Ohm R."/>
            <person name="Sun H."/>
            <person name="Tunlid A."/>
            <person name="Henrissat B."/>
            <person name="Grigoriev I.V."/>
            <person name="Hibbett D.S."/>
            <person name="Martin F."/>
        </authorList>
    </citation>
    <scope>NUCLEOTIDE SEQUENCE [LARGE SCALE GENOMIC DNA]</scope>
    <source>
        <strain evidence="6">FD-334 SS-4</strain>
    </source>
</reference>
<evidence type="ECO:0000313" key="6">
    <source>
        <dbReference type="Proteomes" id="UP000054270"/>
    </source>
</evidence>
<dbReference type="Pfam" id="PF01124">
    <property type="entry name" value="MAPEG"/>
    <property type="match status" value="1"/>
</dbReference>